<dbReference type="SUPFAM" id="SSF47459">
    <property type="entry name" value="HLH, helix-loop-helix DNA-binding domain"/>
    <property type="match status" value="1"/>
</dbReference>
<dbReference type="Proteomes" id="UP000075881">
    <property type="component" value="Unassembled WGS sequence"/>
</dbReference>
<dbReference type="InterPro" id="IPR001610">
    <property type="entry name" value="PAC"/>
</dbReference>
<feature type="domain" description="BHLH" evidence="9">
    <location>
        <begin position="23"/>
        <end position="76"/>
    </location>
</feature>
<dbReference type="Pfam" id="PF23171">
    <property type="entry name" value="bHLH_HIF1A"/>
    <property type="match status" value="1"/>
</dbReference>
<dbReference type="InterPro" id="IPR013767">
    <property type="entry name" value="PAS_fold"/>
</dbReference>
<evidence type="ECO:0000256" key="1">
    <source>
        <dbReference type="ARBA" id="ARBA00004123"/>
    </source>
</evidence>
<dbReference type="SMART" id="SM00091">
    <property type="entry name" value="PAS"/>
    <property type="match status" value="2"/>
</dbReference>
<comment type="subcellular location">
    <subcellularLocation>
        <location evidence="1">Nucleus</location>
    </subcellularLocation>
</comment>
<dbReference type="AlphaFoldDB" id="A0A182K7B0"/>
<evidence type="ECO:0000256" key="7">
    <source>
        <dbReference type="SAM" id="MobiDB-lite"/>
    </source>
</evidence>
<dbReference type="GO" id="GO:0045165">
    <property type="term" value="P:cell fate commitment"/>
    <property type="evidence" value="ECO:0007669"/>
    <property type="project" value="UniProtKB-ARBA"/>
</dbReference>
<dbReference type="SMART" id="SM00353">
    <property type="entry name" value="HLH"/>
    <property type="match status" value="1"/>
</dbReference>
<dbReference type="Gene3D" id="3.30.450.20">
    <property type="entry name" value="PAS domain"/>
    <property type="match status" value="2"/>
</dbReference>
<keyword evidence="3" id="KW-0805">Transcription regulation</keyword>
<evidence type="ECO:0000313" key="11">
    <source>
        <dbReference type="Proteomes" id="UP000075881"/>
    </source>
</evidence>
<dbReference type="Gene3D" id="4.10.280.10">
    <property type="entry name" value="Helix-loop-helix DNA-binding domain"/>
    <property type="match status" value="1"/>
</dbReference>
<dbReference type="CDD" id="cd00130">
    <property type="entry name" value="PAS"/>
    <property type="match status" value="2"/>
</dbReference>
<proteinExistence type="predicted"/>
<dbReference type="InterPro" id="IPR013655">
    <property type="entry name" value="PAS_fold_3"/>
</dbReference>
<dbReference type="Pfam" id="PF08447">
    <property type="entry name" value="PAS_3"/>
    <property type="match status" value="1"/>
</dbReference>
<evidence type="ECO:0000259" key="8">
    <source>
        <dbReference type="PROSITE" id="PS50112"/>
    </source>
</evidence>
<sequence>MKVLRKPCADANQNILGLSARCAMKEKSKNAARSRREKENVEFLELAKLLPLPNAITSQLDKASIIRLTTSYLKMRQIFPEGLGTAWGTERNHQPNTYAANIKELGSHLLQTLDGFIFVVAPDGKITYISETASVHLGLSQVELTGNSIYEYIHAYDQEEMASVLTLQQAQPPSTCNMTHKLLGDVASNCHVTDSLEAHPRSFPLAFPTTAPVCNESSSSAPVTLKAQQQQQQHHQQFYAHAMSQTVQCESTQIHSSQNHHQPNHRHSYSQQQRSYVVEMERTFFLRMRCVLAKRNAGLTSSGYKVIHCTGYLKARIYPHESLNTPGHCCVQNLGLVTVGHSLSPSAATEVKLHQNMFMFRASLDMKLIFLDAKVSQLTGYEPQDLIENTLYQYVHASDVVHIRQAHQTLLQKGQTTTKYYRFLTKGGGWRWVQSHATIVHNTRSSRPHCIVSVNYVLSDFEAQNLQLNESQEARSTLRSNFELFNCTPTTHHYSASSQECVSPTKIFNGNQSHHKTSLQVTLPSEPLVPSIEPCKEIDNFLKFHHTLDSNESMIAELNGSANGSDSFLPNDLCYDQSSQFTNQTQLSYPFEDAQSFTSGEFLDPFYEQLYATYETHPPDRDLILRSCSVSTSGSDTT</sequence>
<keyword evidence="4" id="KW-0238">DNA-binding</keyword>
<dbReference type="GO" id="GO:0005634">
    <property type="term" value="C:nucleus"/>
    <property type="evidence" value="ECO:0007669"/>
    <property type="project" value="UniProtKB-SubCell"/>
</dbReference>
<organism evidence="10 11">
    <name type="scientific">Anopheles christyi</name>
    <dbReference type="NCBI Taxonomy" id="43041"/>
    <lineage>
        <taxon>Eukaryota</taxon>
        <taxon>Metazoa</taxon>
        <taxon>Ecdysozoa</taxon>
        <taxon>Arthropoda</taxon>
        <taxon>Hexapoda</taxon>
        <taxon>Insecta</taxon>
        <taxon>Pterygota</taxon>
        <taxon>Neoptera</taxon>
        <taxon>Endopterygota</taxon>
        <taxon>Diptera</taxon>
        <taxon>Nematocera</taxon>
        <taxon>Culicoidea</taxon>
        <taxon>Culicidae</taxon>
        <taxon>Anophelinae</taxon>
        <taxon>Anopheles</taxon>
    </lineage>
</organism>
<reference evidence="11" key="1">
    <citation type="submission" date="2013-03" db="EMBL/GenBank/DDBJ databases">
        <title>The Genome Sequence of Anopheles christyi ACHKN1017.</title>
        <authorList>
            <consortium name="The Broad Institute Genomics Platform"/>
            <person name="Neafsey D.E."/>
            <person name="Besansky N."/>
            <person name="Walker B."/>
            <person name="Young S.K."/>
            <person name="Zeng Q."/>
            <person name="Gargeya S."/>
            <person name="Fitzgerald M."/>
            <person name="Haas B."/>
            <person name="Abouelleil A."/>
            <person name="Allen A.W."/>
            <person name="Alvarado L."/>
            <person name="Arachchi H.M."/>
            <person name="Berlin A.M."/>
            <person name="Chapman S.B."/>
            <person name="Gainer-Dewar J."/>
            <person name="Goldberg J."/>
            <person name="Griggs A."/>
            <person name="Gujja S."/>
            <person name="Hansen M."/>
            <person name="Howarth C."/>
            <person name="Imamovic A."/>
            <person name="Ireland A."/>
            <person name="Larimer J."/>
            <person name="McCowan C."/>
            <person name="Murphy C."/>
            <person name="Pearson M."/>
            <person name="Poon T.W."/>
            <person name="Priest M."/>
            <person name="Roberts A."/>
            <person name="Saif S."/>
            <person name="Shea T."/>
            <person name="Sisk P."/>
            <person name="Sykes S."/>
            <person name="Wortman J."/>
            <person name="Nusbaum C."/>
            <person name="Birren B."/>
        </authorList>
    </citation>
    <scope>NUCLEOTIDE SEQUENCE [LARGE SCALE GENOMIC DNA]</scope>
    <source>
        <strain evidence="11">ACHKN1017</strain>
    </source>
</reference>
<dbReference type="InterPro" id="IPR000014">
    <property type="entry name" value="PAS"/>
</dbReference>
<evidence type="ECO:0000256" key="2">
    <source>
        <dbReference type="ARBA" id="ARBA00022737"/>
    </source>
</evidence>
<dbReference type="GO" id="GO:0000977">
    <property type="term" value="F:RNA polymerase II transcription regulatory region sequence-specific DNA binding"/>
    <property type="evidence" value="ECO:0007669"/>
    <property type="project" value="TreeGrafter"/>
</dbReference>
<name>A0A182K7B0_9DIPT</name>
<dbReference type="FunFam" id="4.10.280.10:FF:000007">
    <property type="entry name" value="single-minded homolog 1 isoform X1"/>
    <property type="match status" value="1"/>
</dbReference>
<dbReference type="EnsemblMetazoa" id="ACHR006645-RA">
    <property type="protein sequence ID" value="ACHR006645-PA"/>
    <property type="gene ID" value="ACHR006645"/>
</dbReference>
<dbReference type="PROSITE" id="PS50112">
    <property type="entry name" value="PAS"/>
    <property type="match status" value="2"/>
</dbReference>
<feature type="region of interest" description="Disordered" evidence="7">
    <location>
        <begin position="252"/>
        <end position="271"/>
    </location>
</feature>
<evidence type="ECO:0000313" key="10">
    <source>
        <dbReference type="EnsemblMetazoa" id="ACHR006645-PA"/>
    </source>
</evidence>
<dbReference type="GO" id="GO:0000981">
    <property type="term" value="F:DNA-binding transcription factor activity, RNA polymerase II-specific"/>
    <property type="evidence" value="ECO:0007669"/>
    <property type="project" value="TreeGrafter"/>
</dbReference>
<evidence type="ECO:0000256" key="3">
    <source>
        <dbReference type="ARBA" id="ARBA00023015"/>
    </source>
</evidence>
<keyword evidence="6" id="KW-0539">Nucleus</keyword>
<accession>A0A182K7B0</accession>
<dbReference type="FunFam" id="3.30.450.20:FF:000026">
    <property type="entry name" value="single-minded homolog 1"/>
    <property type="match status" value="1"/>
</dbReference>
<dbReference type="PROSITE" id="PS50888">
    <property type="entry name" value="BHLH"/>
    <property type="match status" value="1"/>
</dbReference>
<evidence type="ECO:0000256" key="4">
    <source>
        <dbReference type="ARBA" id="ARBA00023125"/>
    </source>
</evidence>
<dbReference type="VEuPathDB" id="VectorBase:ACHR006645"/>
<feature type="domain" description="PAS" evidence="8">
    <location>
        <begin position="359"/>
        <end position="414"/>
    </location>
</feature>
<feature type="compositionally biased region" description="Polar residues" evidence="7">
    <location>
        <begin position="252"/>
        <end position="261"/>
    </location>
</feature>
<evidence type="ECO:0000256" key="5">
    <source>
        <dbReference type="ARBA" id="ARBA00023163"/>
    </source>
</evidence>
<dbReference type="SMART" id="SM00086">
    <property type="entry name" value="PAC"/>
    <property type="match status" value="1"/>
</dbReference>
<keyword evidence="11" id="KW-1185">Reference proteome</keyword>
<protein>
    <recommendedName>
        <fullName evidence="12">Single-minded</fullName>
    </recommendedName>
</protein>
<dbReference type="GO" id="GO:0046983">
    <property type="term" value="F:protein dimerization activity"/>
    <property type="evidence" value="ECO:0007669"/>
    <property type="project" value="InterPro"/>
</dbReference>
<dbReference type="InterPro" id="IPR036638">
    <property type="entry name" value="HLH_DNA-bd_sf"/>
</dbReference>
<evidence type="ECO:0000259" key="9">
    <source>
        <dbReference type="PROSITE" id="PS50888"/>
    </source>
</evidence>
<dbReference type="GO" id="GO:0045944">
    <property type="term" value="P:positive regulation of transcription by RNA polymerase II"/>
    <property type="evidence" value="ECO:0007669"/>
    <property type="project" value="UniProtKB-ARBA"/>
</dbReference>
<dbReference type="InterPro" id="IPR035965">
    <property type="entry name" value="PAS-like_dom_sf"/>
</dbReference>
<dbReference type="InterPro" id="IPR011598">
    <property type="entry name" value="bHLH_dom"/>
</dbReference>
<reference evidence="10" key="2">
    <citation type="submission" date="2020-05" db="UniProtKB">
        <authorList>
            <consortium name="EnsemblMetazoa"/>
        </authorList>
    </citation>
    <scope>IDENTIFICATION</scope>
    <source>
        <strain evidence="10">ACHKN1017</strain>
    </source>
</reference>
<evidence type="ECO:0000256" key="6">
    <source>
        <dbReference type="ARBA" id="ARBA00023242"/>
    </source>
</evidence>
<keyword evidence="5" id="KW-0804">Transcription</keyword>
<dbReference type="STRING" id="43041.A0A182K7B0"/>
<dbReference type="NCBIfam" id="TIGR00229">
    <property type="entry name" value="sensory_box"/>
    <property type="match status" value="1"/>
</dbReference>
<evidence type="ECO:0008006" key="12">
    <source>
        <dbReference type="Google" id="ProtNLM"/>
    </source>
</evidence>
<dbReference type="Pfam" id="PF00989">
    <property type="entry name" value="PAS"/>
    <property type="match status" value="1"/>
</dbReference>
<keyword evidence="2" id="KW-0677">Repeat</keyword>
<dbReference type="PANTHER" id="PTHR23043">
    <property type="entry name" value="HYPOXIA-INDUCIBLE FACTOR 1 ALPHA"/>
    <property type="match status" value="1"/>
</dbReference>
<dbReference type="SUPFAM" id="SSF55785">
    <property type="entry name" value="PYP-like sensor domain (PAS domain)"/>
    <property type="match status" value="2"/>
</dbReference>
<dbReference type="PANTHER" id="PTHR23043:SF36">
    <property type="entry name" value="PROTEIN SINGLE-MINDED"/>
    <property type="match status" value="1"/>
</dbReference>
<feature type="domain" description="PAS" evidence="8">
    <location>
        <begin position="102"/>
        <end position="174"/>
    </location>
</feature>